<dbReference type="RefSeq" id="WP_317834595.1">
    <property type="nucleotide sequence ID" value="NZ_CP136920.1"/>
</dbReference>
<dbReference type="Gene3D" id="3.40.50.880">
    <property type="match status" value="1"/>
</dbReference>
<evidence type="ECO:0000313" key="2">
    <source>
        <dbReference type="EMBL" id="WOO42111.1"/>
    </source>
</evidence>
<dbReference type="InterPro" id="IPR052158">
    <property type="entry name" value="INH-QAR"/>
</dbReference>
<keyword evidence="2" id="KW-0456">Lyase</keyword>
<dbReference type="Pfam" id="PF01965">
    <property type="entry name" value="DJ-1_PfpI"/>
    <property type="match status" value="1"/>
</dbReference>
<dbReference type="PANTHER" id="PTHR43130">
    <property type="entry name" value="ARAC-FAMILY TRANSCRIPTIONAL REGULATOR"/>
    <property type="match status" value="1"/>
</dbReference>
<reference evidence="2 3" key="1">
    <citation type="submission" date="2023-10" db="EMBL/GenBank/DDBJ databases">
        <title>Rubellicoccus peritrichatus gen. nov., sp. nov., isolated from an algae of coral reef tank.</title>
        <authorList>
            <person name="Luo J."/>
        </authorList>
    </citation>
    <scope>NUCLEOTIDE SEQUENCE [LARGE SCALE GENOMIC DNA]</scope>
    <source>
        <strain evidence="2 3">CR14</strain>
    </source>
</reference>
<feature type="domain" description="DJ-1/PfpI" evidence="1">
    <location>
        <begin position="3"/>
        <end position="166"/>
    </location>
</feature>
<sequence>MRLGFLVFNGVEELDLTGPWELVGELKKRGKITDAFMISPTMERLTCAKQMQLVPHHSYENCPSFDVLIVPGGEGRRREVDNPETIQFIKDKASKCQAVLSVCTGAFLLEKAGLLENVKATTHWSAIEELRALGVTVVEDRFINNGPIWTSAGVSAGIDMILAFIAEKLGPETAGEAQLYAEYFPDGTVYGEPWQKPEVSQYIKSLSAQS</sequence>
<evidence type="ECO:0000313" key="3">
    <source>
        <dbReference type="Proteomes" id="UP001304300"/>
    </source>
</evidence>
<keyword evidence="3" id="KW-1185">Reference proteome</keyword>
<gene>
    <name evidence="2" type="ORF">RZN69_03355</name>
</gene>
<protein>
    <submittedName>
        <fullName evidence="2">DJ-1/PfpI family protein</fullName>
        <ecNumber evidence="2">4.2.1.-</ecNumber>
    </submittedName>
</protein>
<dbReference type="InterPro" id="IPR002818">
    <property type="entry name" value="DJ-1/PfpI"/>
</dbReference>
<dbReference type="InterPro" id="IPR029062">
    <property type="entry name" value="Class_I_gatase-like"/>
</dbReference>
<dbReference type="Proteomes" id="UP001304300">
    <property type="component" value="Chromosome"/>
</dbReference>
<accession>A0AAQ3LAI0</accession>
<evidence type="ECO:0000259" key="1">
    <source>
        <dbReference type="Pfam" id="PF01965"/>
    </source>
</evidence>
<dbReference type="EMBL" id="CP136920">
    <property type="protein sequence ID" value="WOO42111.1"/>
    <property type="molecule type" value="Genomic_DNA"/>
</dbReference>
<name>A0AAQ3LAI0_9BACT</name>
<dbReference type="KEGG" id="puo:RZN69_03355"/>
<organism evidence="2 3">
    <name type="scientific">Rubellicoccus peritrichatus</name>
    <dbReference type="NCBI Taxonomy" id="3080537"/>
    <lineage>
        <taxon>Bacteria</taxon>
        <taxon>Pseudomonadati</taxon>
        <taxon>Verrucomicrobiota</taxon>
        <taxon>Opitutia</taxon>
        <taxon>Puniceicoccales</taxon>
        <taxon>Cerasicoccaceae</taxon>
        <taxon>Rubellicoccus</taxon>
    </lineage>
</organism>
<dbReference type="EC" id="4.2.1.-" evidence="2"/>
<dbReference type="GO" id="GO:0016829">
    <property type="term" value="F:lyase activity"/>
    <property type="evidence" value="ECO:0007669"/>
    <property type="project" value="UniProtKB-KW"/>
</dbReference>
<dbReference type="PANTHER" id="PTHR43130:SF15">
    <property type="entry name" value="THIJ_PFPI FAMILY PROTEIN (AFU_ORTHOLOGUE AFUA_5G14240)"/>
    <property type="match status" value="1"/>
</dbReference>
<dbReference type="SUPFAM" id="SSF52317">
    <property type="entry name" value="Class I glutamine amidotransferase-like"/>
    <property type="match status" value="1"/>
</dbReference>
<dbReference type="AlphaFoldDB" id="A0AAQ3LAI0"/>
<proteinExistence type="predicted"/>
<dbReference type="CDD" id="cd03139">
    <property type="entry name" value="GATase1_PfpI_2"/>
    <property type="match status" value="1"/>
</dbReference>